<proteinExistence type="predicted"/>
<organism evidence="1 2">
    <name type="scientific">Cichorium intybus</name>
    <name type="common">Chicory</name>
    <dbReference type="NCBI Taxonomy" id="13427"/>
    <lineage>
        <taxon>Eukaryota</taxon>
        <taxon>Viridiplantae</taxon>
        <taxon>Streptophyta</taxon>
        <taxon>Embryophyta</taxon>
        <taxon>Tracheophyta</taxon>
        <taxon>Spermatophyta</taxon>
        <taxon>Magnoliopsida</taxon>
        <taxon>eudicotyledons</taxon>
        <taxon>Gunneridae</taxon>
        <taxon>Pentapetalae</taxon>
        <taxon>asterids</taxon>
        <taxon>campanulids</taxon>
        <taxon>Asterales</taxon>
        <taxon>Asteraceae</taxon>
        <taxon>Cichorioideae</taxon>
        <taxon>Cichorieae</taxon>
        <taxon>Cichoriinae</taxon>
        <taxon>Cichorium</taxon>
    </lineage>
</organism>
<comment type="caution">
    <text evidence="1">The sequence shown here is derived from an EMBL/GenBank/DDBJ whole genome shotgun (WGS) entry which is preliminary data.</text>
</comment>
<reference evidence="1 2" key="2">
    <citation type="journal article" date="2022" name="Mol. Ecol. Resour.">
        <title>The genomes of chicory, endive, great burdock and yacon provide insights into Asteraceae paleo-polyploidization history and plant inulin production.</title>
        <authorList>
            <person name="Fan W."/>
            <person name="Wang S."/>
            <person name="Wang H."/>
            <person name="Wang A."/>
            <person name="Jiang F."/>
            <person name="Liu H."/>
            <person name="Zhao H."/>
            <person name="Xu D."/>
            <person name="Zhang Y."/>
        </authorList>
    </citation>
    <scope>NUCLEOTIDE SEQUENCE [LARGE SCALE GENOMIC DNA]</scope>
    <source>
        <strain evidence="2">cv. Punajuju</strain>
        <tissue evidence="1">Leaves</tissue>
    </source>
</reference>
<reference evidence="2" key="1">
    <citation type="journal article" date="2022" name="Mol. Ecol. Resour.">
        <title>The genomes of chicory, endive, great burdock and yacon provide insights into Asteraceae palaeo-polyploidization history and plant inulin production.</title>
        <authorList>
            <person name="Fan W."/>
            <person name="Wang S."/>
            <person name="Wang H."/>
            <person name="Wang A."/>
            <person name="Jiang F."/>
            <person name="Liu H."/>
            <person name="Zhao H."/>
            <person name="Xu D."/>
            <person name="Zhang Y."/>
        </authorList>
    </citation>
    <scope>NUCLEOTIDE SEQUENCE [LARGE SCALE GENOMIC DNA]</scope>
    <source>
        <strain evidence="2">cv. Punajuju</strain>
    </source>
</reference>
<evidence type="ECO:0000313" key="2">
    <source>
        <dbReference type="Proteomes" id="UP001055811"/>
    </source>
</evidence>
<dbReference type="Proteomes" id="UP001055811">
    <property type="component" value="Linkage Group LG04"/>
</dbReference>
<name>A0ACB9DZT8_CICIN</name>
<gene>
    <name evidence="1" type="ORF">L2E82_23250</name>
</gene>
<sequence length="136" mass="15187">MVMEVDAIGVGDKFTSAISSLQIQQLILTLILAQWCLRSMVSSPVSNLFEPPDLQSICYQFDVCAHQICVLPYQPPLKGLANKLYFNFYCITDDCFHSFLVQFHLQQVLKQACKEPVGEEDAFDAGESDNGFGEGK</sequence>
<dbReference type="EMBL" id="CM042012">
    <property type="protein sequence ID" value="KAI3752085.1"/>
    <property type="molecule type" value="Genomic_DNA"/>
</dbReference>
<protein>
    <submittedName>
        <fullName evidence="1">Uncharacterized protein</fullName>
    </submittedName>
</protein>
<accession>A0ACB9DZT8</accession>
<evidence type="ECO:0000313" key="1">
    <source>
        <dbReference type="EMBL" id="KAI3752085.1"/>
    </source>
</evidence>
<keyword evidence="2" id="KW-1185">Reference proteome</keyword>